<evidence type="ECO:0000256" key="1">
    <source>
        <dbReference type="SAM" id="MobiDB-lite"/>
    </source>
</evidence>
<dbReference type="Proteomes" id="UP001243330">
    <property type="component" value="Unassembled WGS sequence"/>
</dbReference>
<dbReference type="AlphaFoldDB" id="A0AAD9A3P6"/>
<feature type="region of interest" description="Disordered" evidence="1">
    <location>
        <begin position="55"/>
        <end position="91"/>
    </location>
</feature>
<organism evidence="2 3">
    <name type="scientific">Colletotrichum chrysophilum</name>
    <dbReference type="NCBI Taxonomy" id="1836956"/>
    <lineage>
        <taxon>Eukaryota</taxon>
        <taxon>Fungi</taxon>
        <taxon>Dikarya</taxon>
        <taxon>Ascomycota</taxon>
        <taxon>Pezizomycotina</taxon>
        <taxon>Sordariomycetes</taxon>
        <taxon>Hypocreomycetidae</taxon>
        <taxon>Glomerellales</taxon>
        <taxon>Glomerellaceae</taxon>
        <taxon>Colletotrichum</taxon>
        <taxon>Colletotrichum gloeosporioides species complex</taxon>
    </lineage>
</organism>
<keyword evidence="3" id="KW-1185">Reference proteome</keyword>
<dbReference type="EMBL" id="JAQOWY010000553">
    <property type="protein sequence ID" value="KAK1840530.1"/>
    <property type="molecule type" value="Genomic_DNA"/>
</dbReference>
<gene>
    <name evidence="2" type="ORF">CCHR01_16840</name>
</gene>
<protein>
    <submittedName>
        <fullName evidence="2">Uncharacterized protein</fullName>
    </submittedName>
</protein>
<proteinExistence type="predicted"/>
<comment type="caution">
    <text evidence="2">The sequence shown here is derived from an EMBL/GenBank/DDBJ whole genome shotgun (WGS) entry which is preliminary data.</text>
</comment>
<evidence type="ECO:0000313" key="3">
    <source>
        <dbReference type="Proteomes" id="UP001243330"/>
    </source>
</evidence>
<evidence type="ECO:0000313" key="2">
    <source>
        <dbReference type="EMBL" id="KAK1840530.1"/>
    </source>
</evidence>
<accession>A0AAD9A3P6</accession>
<sequence>MKQLLRIQSGAILLNESPPTESSLRSQLRQRNYHDDAWMKAMDWPLEEIITRRETISAPRRVQGQPRHSSTGSLREPPSGKPRSSTSLTSSFSLLPLSQQVPRADLLNDERVHCLLWLNKNVPRQKRPPPPDDESDSIFAVAASSRLLREHASPPTGPNTLLMQSINPGLLFTHPQPTSLLSRERCFHARPQDSLGLCFAGPSFDLSNMQRHSPLLFLTLPLLSSLASAGTFLSAIHAWSTAIFRSNIPPFCLEMPAKLQPESTMVMQRPSTPFG</sequence>
<name>A0AAD9A3P6_9PEZI</name>
<reference evidence="2" key="1">
    <citation type="submission" date="2023-01" db="EMBL/GenBank/DDBJ databases">
        <title>Colletotrichum chrysophilum M932 genome sequence.</title>
        <authorList>
            <person name="Baroncelli R."/>
        </authorList>
    </citation>
    <scope>NUCLEOTIDE SEQUENCE</scope>
    <source>
        <strain evidence="2">M932</strain>
    </source>
</reference>